<dbReference type="InterPro" id="IPR002125">
    <property type="entry name" value="CMP_dCMP_dom"/>
</dbReference>
<name>A0A0J6TBZ9_9HYPH</name>
<dbReference type="Gene3D" id="3.40.140.10">
    <property type="entry name" value="Cytidine Deaminase, domain 2"/>
    <property type="match status" value="1"/>
</dbReference>
<evidence type="ECO:0000313" key="3">
    <source>
        <dbReference type="Proteomes" id="UP000036449"/>
    </source>
</evidence>
<gene>
    <name evidence="2" type="ORF">VQ03_08410</name>
</gene>
<feature type="domain" description="CMP/dCMP-type deaminase" evidence="1">
    <location>
        <begin position="9"/>
        <end position="142"/>
    </location>
</feature>
<sequence length="166" mass="18432">MSDDKTITDDDKAFMARAIALSEKTSLIDSAGGVFGSVIVQDGKILAEGANRVVAENDPTWHGEIDAIRKACKAQGSFKLRDATLYTSAEPCPMCMAAAYWAGIKTIYYASTNEDALRYGDFDDSMIYGELKKPVGERSIPTRQMMRAEAVEVWKKYHDKDDRVPY</sequence>
<dbReference type="Pfam" id="PF00383">
    <property type="entry name" value="dCMP_cyt_deam_1"/>
    <property type="match status" value="1"/>
</dbReference>
<proteinExistence type="predicted"/>
<dbReference type="PANTHER" id="PTHR11079:SF161">
    <property type="entry name" value="CMP_DCMP-TYPE DEAMINASE DOMAIN-CONTAINING PROTEIN"/>
    <property type="match status" value="1"/>
</dbReference>
<dbReference type="Proteomes" id="UP000036449">
    <property type="component" value="Unassembled WGS sequence"/>
</dbReference>
<comment type="caution">
    <text evidence="2">The sequence shown here is derived from an EMBL/GenBank/DDBJ whole genome shotgun (WGS) entry which is preliminary data.</text>
</comment>
<evidence type="ECO:0000313" key="2">
    <source>
        <dbReference type="EMBL" id="KMO43382.1"/>
    </source>
</evidence>
<dbReference type="RefSeq" id="WP_048450434.1">
    <property type="nucleotide sequence ID" value="NZ_JBNNPJ010000144.1"/>
</dbReference>
<organism evidence="2 3">
    <name type="scientific">Methylobacterium tarhaniae</name>
    <dbReference type="NCBI Taxonomy" id="1187852"/>
    <lineage>
        <taxon>Bacteria</taxon>
        <taxon>Pseudomonadati</taxon>
        <taxon>Pseudomonadota</taxon>
        <taxon>Alphaproteobacteria</taxon>
        <taxon>Hyphomicrobiales</taxon>
        <taxon>Methylobacteriaceae</taxon>
        <taxon>Methylobacterium</taxon>
    </lineage>
</organism>
<protein>
    <submittedName>
        <fullName evidence="2">dCMP deaminase</fullName>
    </submittedName>
</protein>
<dbReference type="GO" id="GO:0006152">
    <property type="term" value="P:purine nucleoside catabolic process"/>
    <property type="evidence" value="ECO:0007669"/>
    <property type="project" value="TreeGrafter"/>
</dbReference>
<dbReference type="InterPro" id="IPR016193">
    <property type="entry name" value="Cytidine_deaminase-like"/>
</dbReference>
<accession>A0A0J6TBZ9</accession>
<reference evidence="2 3" key="1">
    <citation type="submission" date="2015-03" db="EMBL/GenBank/DDBJ databases">
        <title>Genome sequencing of Methylobacterium tarhaniae DSM 25844.</title>
        <authorList>
            <person name="Chaudhry V."/>
            <person name="Patil P.B."/>
        </authorList>
    </citation>
    <scope>NUCLEOTIDE SEQUENCE [LARGE SCALE GENOMIC DNA]</scope>
    <source>
        <strain evidence="2 3">DSM 25844</strain>
    </source>
</reference>
<keyword evidence="3" id="KW-1185">Reference proteome</keyword>
<dbReference type="PATRIC" id="fig|1187852.3.peg.5361"/>
<dbReference type="CDD" id="cd01285">
    <property type="entry name" value="nucleoside_deaminase"/>
    <property type="match status" value="1"/>
</dbReference>
<dbReference type="PANTHER" id="PTHR11079">
    <property type="entry name" value="CYTOSINE DEAMINASE FAMILY MEMBER"/>
    <property type="match status" value="1"/>
</dbReference>
<evidence type="ECO:0000259" key="1">
    <source>
        <dbReference type="PROSITE" id="PS51747"/>
    </source>
</evidence>
<dbReference type="SUPFAM" id="SSF53927">
    <property type="entry name" value="Cytidine deaminase-like"/>
    <property type="match status" value="1"/>
</dbReference>
<dbReference type="PROSITE" id="PS51747">
    <property type="entry name" value="CYT_DCMP_DEAMINASES_2"/>
    <property type="match status" value="1"/>
</dbReference>
<dbReference type="AlphaFoldDB" id="A0A0J6TBZ9"/>
<dbReference type="EMBL" id="LABZ01000052">
    <property type="protein sequence ID" value="KMO43382.1"/>
    <property type="molecule type" value="Genomic_DNA"/>
</dbReference>
<dbReference type="GO" id="GO:0047974">
    <property type="term" value="F:guanosine deaminase activity"/>
    <property type="evidence" value="ECO:0007669"/>
    <property type="project" value="TreeGrafter"/>
</dbReference>